<dbReference type="Gene3D" id="3.40.50.10490">
    <property type="entry name" value="Glucose-6-phosphate isomerase like protein, domain 1"/>
    <property type="match status" value="1"/>
</dbReference>
<evidence type="ECO:0000313" key="6">
    <source>
        <dbReference type="Proteomes" id="UP000215043"/>
    </source>
</evidence>
<dbReference type="InterPro" id="IPR046348">
    <property type="entry name" value="SIS_dom_sf"/>
</dbReference>
<dbReference type="Pfam" id="PF13580">
    <property type="entry name" value="SIS_2"/>
    <property type="match status" value="1"/>
</dbReference>
<dbReference type="Proteomes" id="UP000215043">
    <property type="component" value="Chromosome"/>
</dbReference>
<evidence type="ECO:0000256" key="1">
    <source>
        <dbReference type="SAM" id="MobiDB-lite"/>
    </source>
</evidence>
<keyword evidence="5" id="KW-1185">Reference proteome</keyword>
<feature type="domain" description="SIS" evidence="2">
    <location>
        <begin position="36"/>
        <end position="212"/>
    </location>
</feature>
<dbReference type="PROSITE" id="PS51464">
    <property type="entry name" value="SIS"/>
    <property type="match status" value="1"/>
</dbReference>
<dbReference type="GO" id="GO:0097367">
    <property type="term" value="F:carbohydrate derivative binding"/>
    <property type="evidence" value="ECO:0007669"/>
    <property type="project" value="InterPro"/>
</dbReference>
<dbReference type="NCBIfam" id="NF002805">
    <property type="entry name" value="PRK02947.1"/>
    <property type="match status" value="1"/>
</dbReference>
<organism evidence="3 6">
    <name type="scientific">Actinopolyspora erythraea</name>
    <dbReference type="NCBI Taxonomy" id="414996"/>
    <lineage>
        <taxon>Bacteria</taxon>
        <taxon>Bacillati</taxon>
        <taxon>Actinomycetota</taxon>
        <taxon>Actinomycetes</taxon>
        <taxon>Actinopolysporales</taxon>
        <taxon>Actinopolysporaceae</taxon>
        <taxon>Actinopolyspora</taxon>
    </lineage>
</organism>
<evidence type="ECO:0000259" key="2">
    <source>
        <dbReference type="PROSITE" id="PS51464"/>
    </source>
</evidence>
<reference evidence="3 6" key="2">
    <citation type="submission" date="2017-08" db="EMBL/GenBank/DDBJ databases">
        <title>The complete genome sequence of moderately halophilic actinomycete Actinopolyspora erythraea YIM 90600, the producer of novel erythromycin, novel actinopolysporins A-C and tubercidin.</title>
        <authorList>
            <person name="Yin M."/>
            <person name="Tang S."/>
        </authorList>
    </citation>
    <scope>NUCLEOTIDE SEQUENCE [LARGE SCALE GENOMIC DNA]</scope>
    <source>
        <strain evidence="3 6">YIM 90600</strain>
    </source>
</reference>
<dbReference type="eggNOG" id="COG4821">
    <property type="taxonomic scope" value="Bacteria"/>
</dbReference>
<evidence type="ECO:0000313" key="5">
    <source>
        <dbReference type="Proteomes" id="UP000029737"/>
    </source>
</evidence>
<name>A0A099D479_9ACTN</name>
<dbReference type="HOGENOM" id="CLU_089975_0_0_11"/>
<dbReference type="OrthoDB" id="9805185at2"/>
<sequence length="247" mass="26133">MTDGSHARKHAERNLQDLDRVAEHNGAALGEAARTLIDCVEDDGLVFTAGAGHSLAGVLESFYRAGGLAAVRPLYHPDLLPLHGAATSTATERKRGLAGEVLREAGLRGGTDVLVVFSNSGTNPYPVELAATARREGSEVIAVTSPAASAGAPRRTEEGTLAEQATCLLDTLVPAGDVTHPEQRPATAPGSSLANVFLWNLLMVETYERANELGVSLPWWRSSNVPGGDEANSGQLEHYGKRIPRLR</sequence>
<dbReference type="EMBL" id="CP022752">
    <property type="protein sequence ID" value="ASU79274.1"/>
    <property type="molecule type" value="Genomic_DNA"/>
</dbReference>
<dbReference type="RefSeq" id="WP_043574785.1">
    <property type="nucleotide sequence ID" value="NZ_CP022752.1"/>
</dbReference>
<dbReference type="AlphaFoldDB" id="A0A099D479"/>
<dbReference type="KEGG" id="aey:CDG81_14340"/>
<feature type="region of interest" description="Disordered" evidence="1">
    <location>
        <begin position="224"/>
        <end position="247"/>
    </location>
</feature>
<protein>
    <submittedName>
        <fullName evidence="3">SIS domain-containing protein</fullName>
    </submittedName>
</protein>
<dbReference type="SUPFAM" id="SSF53697">
    <property type="entry name" value="SIS domain"/>
    <property type="match status" value="1"/>
</dbReference>
<dbReference type="Proteomes" id="UP000029737">
    <property type="component" value="Unassembled WGS sequence"/>
</dbReference>
<accession>A0A099D479</accession>
<reference evidence="4 5" key="1">
    <citation type="journal article" date="2014" name="PLoS ONE">
        <title>Identification and Characterization of a New Erythromycin Biosynthetic Gene Cluster in Actinopolyspora erythraea YIM90600, a Novel Erythronolide-Producing Halophilic Actinomycete Isolated from Salt Field.</title>
        <authorList>
            <person name="Chen D."/>
            <person name="Feng J."/>
            <person name="Huang L."/>
            <person name="Zhang Q."/>
            <person name="Wu J."/>
            <person name="Zhu X."/>
            <person name="Duan Y."/>
            <person name="Xu Z."/>
        </authorList>
    </citation>
    <scope>NUCLEOTIDE SEQUENCE [LARGE SCALE GENOMIC DNA]</scope>
    <source>
        <strain evidence="4 5">YIM90600</strain>
    </source>
</reference>
<evidence type="ECO:0000313" key="3">
    <source>
        <dbReference type="EMBL" id="ASU79274.1"/>
    </source>
</evidence>
<dbReference type="InterPro" id="IPR001347">
    <property type="entry name" value="SIS_dom"/>
</dbReference>
<dbReference type="GO" id="GO:1901135">
    <property type="term" value="P:carbohydrate derivative metabolic process"/>
    <property type="evidence" value="ECO:0007669"/>
    <property type="project" value="InterPro"/>
</dbReference>
<gene>
    <name evidence="3" type="ORF">CDG81_14340</name>
    <name evidence="4" type="ORF">IL38_15440</name>
</gene>
<evidence type="ECO:0000313" key="4">
    <source>
        <dbReference type="EMBL" id="KGI80746.1"/>
    </source>
</evidence>
<dbReference type="EMBL" id="JPMV01000027">
    <property type="protein sequence ID" value="KGI80746.1"/>
    <property type="molecule type" value="Genomic_DNA"/>
</dbReference>
<proteinExistence type="predicted"/>